<dbReference type="Proteomes" id="UP000006265">
    <property type="component" value="Unassembled WGS sequence"/>
</dbReference>
<protein>
    <submittedName>
        <fullName evidence="1">Uncharacterized protein</fullName>
    </submittedName>
</protein>
<organism evidence="1 2">
    <name type="scientific">Mycolicibacterium hassiacum (strain DSM 44199 / CIP 105218 / JCM 12690 / 3849)</name>
    <name type="common">Mycobacterium hassiacum</name>
    <dbReference type="NCBI Taxonomy" id="1122247"/>
    <lineage>
        <taxon>Bacteria</taxon>
        <taxon>Bacillati</taxon>
        <taxon>Actinomycetota</taxon>
        <taxon>Actinomycetes</taxon>
        <taxon>Mycobacteriales</taxon>
        <taxon>Mycobacteriaceae</taxon>
        <taxon>Mycolicibacterium</taxon>
    </lineage>
</organism>
<dbReference type="OrthoDB" id="4456572at2"/>
<sequence>MSGDGAIEPVREISIAVEPEGLLIEGEPDEVEEYVAHLRRLAGESFHESSVDSATVGAAAGYVAGAASVARQSGRFVMLSQDSLKALKAARAIPGDAGYFRMMTRGAGGRFVKQLQWKPTSLSPQRMASIQLIAVQMALTSAIAQVDESVQRVEGKVDAVLKLAEAERFGDVVGHHTSLDRLIRYLDSHGTLPDALWESVASLGPALEAVVEKLRNHFEISLRSVPADGSVSERAKRMRRVLEENRIIDTLHLLLVAQDSLFKWQRLLIARVVANEPEHREQVIEATRELLAHQVQEDGRLYRVAKSAIEQAASRTELDGFRYPALRRLTEDRERLRHALDDFARARRRQAEQWEHLEVPTPLRAVSATVDMALEGTSRALSNVGQQLIDFGGVLANRRRRHEPEPRIEQTGTQ</sequence>
<reference evidence="1 2" key="1">
    <citation type="journal article" date="2012" name="J. Bacteriol.">
        <title>Genome sequence of Mycobacterium hassiacum DSM 44199, a rare source of heat-stable mycobacterial proteins.</title>
        <authorList>
            <person name="Tiago I."/>
            <person name="Maranha A."/>
            <person name="Mendes V."/>
            <person name="Alarico S."/>
            <person name="Moynihan P.J."/>
            <person name="Clarke A.J."/>
            <person name="Macedo-Ribeiro S."/>
            <person name="Pereira P.J."/>
            <person name="Empadinhas N."/>
        </authorList>
    </citation>
    <scope>NUCLEOTIDE SEQUENCE [LARGE SCALE GENOMIC DNA]</scope>
    <source>
        <strain evidence="2">DSM 44199 / CIP 105218 / JCM 12690 / 3849</strain>
    </source>
</reference>
<evidence type="ECO:0000313" key="2">
    <source>
        <dbReference type="Proteomes" id="UP000006265"/>
    </source>
</evidence>
<accession>K5BBD2</accession>
<dbReference type="STRING" id="1122247.GCA_000379865_00165"/>
<proteinExistence type="predicted"/>
<dbReference type="eggNOG" id="ENOG502ZUJC">
    <property type="taxonomic scope" value="Bacteria"/>
</dbReference>
<dbReference type="PATRIC" id="fig|1122247.3.peg.2072"/>
<keyword evidence="2" id="KW-1185">Reference proteome</keyword>
<comment type="caution">
    <text evidence="1">The sequence shown here is derived from an EMBL/GenBank/DDBJ whole genome shotgun (WGS) entry which is preliminary data.</text>
</comment>
<evidence type="ECO:0000313" key="1">
    <source>
        <dbReference type="EMBL" id="EKF23785.1"/>
    </source>
</evidence>
<dbReference type="RefSeq" id="WP_005627363.1">
    <property type="nucleotide sequence ID" value="NZ_AMRA01000054.1"/>
</dbReference>
<dbReference type="AlphaFoldDB" id="K5BBD2"/>
<dbReference type="EMBL" id="AMRA01000054">
    <property type="protein sequence ID" value="EKF23785.1"/>
    <property type="molecule type" value="Genomic_DNA"/>
</dbReference>
<gene>
    <name evidence="1" type="ORF">C731_2153</name>
</gene>
<name>K5BBD2_MYCHD</name>